<comment type="caution">
    <text evidence="4">The sequence shown here is derived from an EMBL/GenBank/DDBJ whole genome shotgun (WGS) entry which is preliminary data.</text>
</comment>
<evidence type="ECO:0000256" key="1">
    <source>
        <dbReference type="ARBA" id="ARBA00022676"/>
    </source>
</evidence>
<dbReference type="Pfam" id="PF13579">
    <property type="entry name" value="Glyco_trans_4_4"/>
    <property type="match status" value="1"/>
</dbReference>
<evidence type="ECO:0000256" key="2">
    <source>
        <dbReference type="ARBA" id="ARBA00022679"/>
    </source>
</evidence>
<reference evidence="4" key="1">
    <citation type="submission" date="2022-08" db="EMBL/GenBank/DDBJ databases">
        <title>Genomic Encyclopedia of Type Strains, Phase V (KMG-V): Genome sequencing to study the core and pangenomes of soil and plant-associated prokaryotes.</title>
        <authorList>
            <person name="Whitman W."/>
        </authorList>
    </citation>
    <scope>NUCLEOTIDE SEQUENCE</scope>
    <source>
        <strain evidence="4">SP2016B</strain>
        <strain evidence="5">SP3002</strain>
    </source>
</reference>
<dbReference type="Proteomes" id="UP001155110">
    <property type="component" value="Unassembled WGS sequence"/>
</dbReference>
<dbReference type="CDD" id="cd03822">
    <property type="entry name" value="GT4_mannosyltransferase-like"/>
    <property type="match status" value="1"/>
</dbReference>
<name>A0A9X2RDH3_9BACT</name>
<dbReference type="SUPFAM" id="SSF53756">
    <property type="entry name" value="UDP-Glycosyltransferase/glycogen phosphorylase"/>
    <property type="match status" value="1"/>
</dbReference>
<dbReference type="EMBL" id="JANTZM010000006">
    <property type="protein sequence ID" value="MCS4157502.1"/>
    <property type="molecule type" value="Genomic_DNA"/>
</dbReference>
<evidence type="ECO:0000313" key="4">
    <source>
        <dbReference type="EMBL" id="MCS3863888.1"/>
    </source>
</evidence>
<sequence>MGQGDNEKWKIAVLGPMHPYRGGIAHFTEMTVTGLDERGHDVRPVNFSRQYPELLFPGETQYEPESDAPPVVRGAPRPLDSINPFSWFRTGFHLRDAAPDAVVFQYWMPFFAPAYGVVARGLRRHYGIPSFAIVHNALPHERHLGDAALSRFFLDACSGHVVMSDAVAADARRLAGPGAQIEQIAHPVYERFGDPVPRGEARAALGLPDDAPVVLFFGFVREYKGLHVLLKAMPDVLADHPDLRLVVAGEPYDDPERYRAIIDRHGLHDRVQWHDAYVPSDAVPTYFCAADLVVQPYVSATQSGVAQIATHFERPMVVTDVGGLAESIPHEEAGFVVPPEDPEALARAIGRFVREDWAGRLTEGVRERKRAQQPARLMEAIERLAARHAG</sequence>
<feature type="domain" description="Glycosyltransferase subfamily 4-like N-terminal" evidence="3">
    <location>
        <begin position="22"/>
        <end position="184"/>
    </location>
</feature>
<dbReference type="Proteomes" id="UP001155034">
    <property type="component" value="Unassembled WGS sequence"/>
</dbReference>
<keyword evidence="1" id="KW-0328">Glycosyltransferase</keyword>
<evidence type="ECO:0000313" key="6">
    <source>
        <dbReference type="Proteomes" id="UP001155034"/>
    </source>
</evidence>
<dbReference type="GO" id="GO:0016757">
    <property type="term" value="F:glycosyltransferase activity"/>
    <property type="evidence" value="ECO:0007669"/>
    <property type="project" value="UniProtKB-KW"/>
</dbReference>
<dbReference type="PANTHER" id="PTHR12526:SF510">
    <property type="entry name" value="D-INOSITOL 3-PHOSPHATE GLYCOSYLTRANSFERASE"/>
    <property type="match status" value="1"/>
</dbReference>
<evidence type="ECO:0000313" key="5">
    <source>
        <dbReference type="EMBL" id="MCS4157502.1"/>
    </source>
</evidence>
<dbReference type="RefSeq" id="WP_013062604.1">
    <property type="nucleotide sequence ID" value="NZ_JANTYZ010000001.1"/>
</dbReference>
<dbReference type="PANTHER" id="PTHR12526">
    <property type="entry name" value="GLYCOSYLTRANSFERASE"/>
    <property type="match status" value="1"/>
</dbReference>
<evidence type="ECO:0000259" key="3">
    <source>
        <dbReference type="Pfam" id="PF13579"/>
    </source>
</evidence>
<dbReference type="Pfam" id="PF13692">
    <property type="entry name" value="Glyco_trans_1_4"/>
    <property type="match status" value="1"/>
</dbReference>
<dbReference type="InterPro" id="IPR028098">
    <property type="entry name" value="Glyco_trans_4-like_N"/>
</dbReference>
<accession>A0A9X2RDH3</accession>
<organism evidence="4 6">
    <name type="scientific">Salinibacter ruber</name>
    <dbReference type="NCBI Taxonomy" id="146919"/>
    <lineage>
        <taxon>Bacteria</taxon>
        <taxon>Pseudomonadati</taxon>
        <taxon>Rhodothermota</taxon>
        <taxon>Rhodothermia</taxon>
        <taxon>Rhodothermales</taxon>
        <taxon>Salinibacteraceae</taxon>
        <taxon>Salinibacter</taxon>
    </lineage>
</organism>
<protein>
    <submittedName>
        <fullName evidence="4">Glycosyltransferase involved in cell wall biosynthesis</fullName>
    </submittedName>
</protein>
<gene>
    <name evidence="4" type="ORF">GGP82_000419</name>
    <name evidence="5" type="ORF">GGP99_001462</name>
</gene>
<proteinExistence type="predicted"/>
<dbReference type="AlphaFoldDB" id="A0A9X2RDH3"/>
<dbReference type="Gene3D" id="3.40.50.2000">
    <property type="entry name" value="Glycogen Phosphorylase B"/>
    <property type="match status" value="2"/>
</dbReference>
<keyword evidence="2" id="KW-0808">Transferase</keyword>
<dbReference type="EMBL" id="JANTYZ010000001">
    <property type="protein sequence ID" value="MCS3863888.1"/>
    <property type="molecule type" value="Genomic_DNA"/>
</dbReference>